<evidence type="ECO:0000256" key="15">
    <source>
        <dbReference type="SAM" id="MobiDB-lite"/>
    </source>
</evidence>
<dbReference type="GO" id="GO:0061630">
    <property type="term" value="F:ubiquitin protein ligase activity"/>
    <property type="evidence" value="ECO:0007669"/>
    <property type="project" value="UniProtKB-EC"/>
</dbReference>
<dbReference type="InterPro" id="IPR051653">
    <property type="entry name" value="E3_ligase_sorting_rcpt"/>
</dbReference>
<dbReference type="PANTHER" id="PTHR47168">
    <property type="entry name" value="RING ZINC FINGER DOMAIN SUPERFAMILY PROTEIN-RELATED"/>
    <property type="match status" value="1"/>
</dbReference>
<name>A0AAW2IH42_9NEOP</name>
<evidence type="ECO:0000256" key="10">
    <source>
        <dbReference type="ARBA" id="ARBA00022989"/>
    </source>
</evidence>
<feature type="domain" description="RING-type" evidence="18">
    <location>
        <begin position="230"/>
        <end position="272"/>
    </location>
</feature>
<dbReference type="FunFam" id="3.50.30.30:FF:000026">
    <property type="entry name" value="E3 ubiquitin-protein ligase RNF13"/>
    <property type="match status" value="1"/>
</dbReference>
<evidence type="ECO:0000256" key="12">
    <source>
        <dbReference type="ARBA" id="ARBA00023180"/>
    </source>
</evidence>
<dbReference type="GO" id="GO:0008270">
    <property type="term" value="F:zinc ion binding"/>
    <property type="evidence" value="ECO:0007669"/>
    <property type="project" value="UniProtKB-KW"/>
</dbReference>
<dbReference type="InterPro" id="IPR003137">
    <property type="entry name" value="PA_domain"/>
</dbReference>
<evidence type="ECO:0000256" key="1">
    <source>
        <dbReference type="ARBA" id="ARBA00000900"/>
    </source>
</evidence>
<comment type="subcellular location">
    <subcellularLocation>
        <location evidence="13">Endomembrane system</location>
        <topology evidence="13">Single-pass type I membrane protein</topology>
    </subcellularLocation>
</comment>
<dbReference type="AlphaFoldDB" id="A0AAW2IH42"/>
<evidence type="ECO:0000256" key="9">
    <source>
        <dbReference type="ARBA" id="ARBA00022833"/>
    </source>
</evidence>
<protein>
    <recommendedName>
        <fullName evidence="3">RING-type E3 ubiquitin transferase</fullName>
        <ecNumber evidence="3">2.3.2.27</ecNumber>
    </recommendedName>
</protein>
<evidence type="ECO:0000256" key="16">
    <source>
        <dbReference type="SAM" id="Phobius"/>
    </source>
</evidence>
<dbReference type="InterPro" id="IPR046450">
    <property type="entry name" value="PA_dom_sf"/>
</dbReference>
<sequence>MFYSKLVAVFYATIFSLFMEMTSCEVFVYNIETHNIEIVFKDAPSRFGDLIPPGGIRGMVVLANPEEACNAIEGPPKVKNFTGKWIVLIKRYKCFFDEKVRNAQKAGYNAAIVYNVNSSDLEPMAANDSSGIYIPSIFIGAESGIILKERYLYDDGYYITINDDLPFSITPRLLLIFSVLVGLCFFIIIIFIVMKYFKDRRRQRRHRLPKSSLNKLGIHKFVKNDPYEMCAICLEEYVEDDKLRVLPCSHAYHSKCIDPWLTKNRRVCPVCKRKIFASGEVVTDTDSDSDDETAPLVRNNSTPSNGGTFVRQVENPFRRAMAGQQRNQSESSQTSSDTTASGSVYSSVRSLPEMSRHSRQAGGDVRNLIQEPSINSAGASEVPVVRTGWQNFFQDT</sequence>
<dbReference type="GO" id="GO:0012505">
    <property type="term" value="C:endomembrane system"/>
    <property type="evidence" value="ECO:0007669"/>
    <property type="project" value="UniProtKB-SubCell"/>
</dbReference>
<dbReference type="InterPro" id="IPR044744">
    <property type="entry name" value="ZNRF4/RNF13/RNF167_PA"/>
</dbReference>
<feature type="compositionally biased region" description="Low complexity" evidence="15">
    <location>
        <begin position="324"/>
        <end position="343"/>
    </location>
</feature>
<keyword evidence="6" id="KW-0479">Metal-binding</keyword>
<proteinExistence type="predicted"/>
<keyword evidence="9" id="KW-0862">Zinc</keyword>
<feature type="compositionally biased region" description="Polar residues" evidence="15">
    <location>
        <begin position="298"/>
        <end position="307"/>
    </location>
</feature>
<dbReference type="SUPFAM" id="SSF57850">
    <property type="entry name" value="RING/U-box"/>
    <property type="match status" value="1"/>
</dbReference>
<dbReference type="InterPro" id="IPR013083">
    <property type="entry name" value="Znf_RING/FYVE/PHD"/>
</dbReference>
<evidence type="ECO:0000256" key="11">
    <source>
        <dbReference type="ARBA" id="ARBA00023136"/>
    </source>
</evidence>
<keyword evidence="12" id="KW-0325">Glycoprotein</keyword>
<evidence type="ECO:0000256" key="8">
    <source>
        <dbReference type="ARBA" id="ARBA00022771"/>
    </source>
</evidence>
<feature type="transmembrane region" description="Helical" evidence="16">
    <location>
        <begin position="173"/>
        <end position="197"/>
    </location>
</feature>
<evidence type="ECO:0000256" key="3">
    <source>
        <dbReference type="ARBA" id="ARBA00012483"/>
    </source>
</evidence>
<comment type="pathway">
    <text evidence="2">Protein modification; protein ubiquitination.</text>
</comment>
<evidence type="ECO:0000313" key="19">
    <source>
        <dbReference type="EMBL" id="KAL0281460.1"/>
    </source>
</evidence>
<dbReference type="FunFam" id="3.30.40.10:FF:000429">
    <property type="entry name" value="E3 ubiquitin-protein ligase RNF13"/>
    <property type="match status" value="1"/>
</dbReference>
<dbReference type="InterPro" id="IPR001841">
    <property type="entry name" value="Znf_RING"/>
</dbReference>
<keyword evidence="8 14" id="KW-0863">Zinc-finger</keyword>
<dbReference type="Pfam" id="PF02225">
    <property type="entry name" value="PA"/>
    <property type="match status" value="1"/>
</dbReference>
<evidence type="ECO:0000256" key="4">
    <source>
        <dbReference type="ARBA" id="ARBA00022679"/>
    </source>
</evidence>
<evidence type="ECO:0000256" key="2">
    <source>
        <dbReference type="ARBA" id="ARBA00004906"/>
    </source>
</evidence>
<evidence type="ECO:0000256" key="14">
    <source>
        <dbReference type="PROSITE-ProRule" id="PRU00175"/>
    </source>
</evidence>
<evidence type="ECO:0000256" key="5">
    <source>
        <dbReference type="ARBA" id="ARBA00022692"/>
    </source>
</evidence>
<dbReference type="SUPFAM" id="SSF52025">
    <property type="entry name" value="PA domain"/>
    <property type="match status" value="1"/>
</dbReference>
<evidence type="ECO:0000256" key="7">
    <source>
        <dbReference type="ARBA" id="ARBA00022729"/>
    </source>
</evidence>
<accession>A0AAW2IH42</accession>
<dbReference type="GO" id="GO:0005737">
    <property type="term" value="C:cytoplasm"/>
    <property type="evidence" value="ECO:0007669"/>
    <property type="project" value="UniProtKB-ARBA"/>
</dbReference>
<dbReference type="Gene3D" id="3.50.30.30">
    <property type="match status" value="1"/>
</dbReference>
<evidence type="ECO:0000259" key="18">
    <source>
        <dbReference type="PROSITE" id="PS50089"/>
    </source>
</evidence>
<dbReference type="PANTHER" id="PTHR47168:SF1">
    <property type="entry name" value="OS02G0798600 PROTEIN"/>
    <property type="match status" value="1"/>
</dbReference>
<organism evidence="19">
    <name type="scientific">Menopon gallinae</name>
    <name type="common">poultry shaft louse</name>
    <dbReference type="NCBI Taxonomy" id="328185"/>
    <lineage>
        <taxon>Eukaryota</taxon>
        <taxon>Metazoa</taxon>
        <taxon>Ecdysozoa</taxon>
        <taxon>Arthropoda</taxon>
        <taxon>Hexapoda</taxon>
        <taxon>Insecta</taxon>
        <taxon>Pterygota</taxon>
        <taxon>Neoptera</taxon>
        <taxon>Paraneoptera</taxon>
        <taxon>Psocodea</taxon>
        <taxon>Troctomorpha</taxon>
        <taxon>Phthiraptera</taxon>
        <taxon>Amblycera</taxon>
        <taxon>Menoponidae</taxon>
        <taxon>Menopon</taxon>
    </lineage>
</organism>
<keyword evidence="11 16" id="KW-0472">Membrane</keyword>
<dbReference type="EMBL" id="JARGDH010000001">
    <property type="protein sequence ID" value="KAL0281460.1"/>
    <property type="molecule type" value="Genomic_DNA"/>
</dbReference>
<gene>
    <name evidence="19" type="ORF">PYX00_002443</name>
</gene>
<dbReference type="Gene3D" id="3.30.40.10">
    <property type="entry name" value="Zinc/RING finger domain, C3HC4 (zinc finger)"/>
    <property type="match status" value="1"/>
</dbReference>
<evidence type="ECO:0000256" key="17">
    <source>
        <dbReference type="SAM" id="SignalP"/>
    </source>
</evidence>
<evidence type="ECO:0000256" key="6">
    <source>
        <dbReference type="ARBA" id="ARBA00022723"/>
    </source>
</evidence>
<comment type="caution">
    <text evidence="19">The sequence shown here is derived from an EMBL/GenBank/DDBJ whole genome shotgun (WGS) entry which is preliminary data.</text>
</comment>
<reference evidence="19" key="1">
    <citation type="journal article" date="2024" name="Gigascience">
        <title>Chromosome-level genome of the poultry shaft louse Menopon gallinae provides insight into the host-switching and adaptive evolution of parasitic lice.</title>
        <authorList>
            <person name="Xu Y."/>
            <person name="Ma L."/>
            <person name="Liu S."/>
            <person name="Liang Y."/>
            <person name="Liu Q."/>
            <person name="He Z."/>
            <person name="Tian L."/>
            <person name="Duan Y."/>
            <person name="Cai W."/>
            <person name="Li H."/>
            <person name="Song F."/>
        </authorList>
    </citation>
    <scope>NUCLEOTIDE SEQUENCE</scope>
    <source>
        <strain evidence="19">Cailab_2023a</strain>
    </source>
</reference>
<dbReference type="SMART" id="SM00184">
    <property type="entry name" value="RING"/>
    <property type="match status" value="1"/>
</dbReference>
<keyword evidence="10 16" id="KW-1133">Transmembrane helix</keyword>
<feature type="compositionally biased region" description="Acidic residues" evidence="15">
    <location>
        <begin position="283"/>
        <end position="293"/>
    </location>
</feature>
<dbReference type="CDD" id="cd02123">
    <property type="entry name" value="PA_C_RZF_like"/>
    <property type="match status" value="1"/>
</dbReference>
<evidence type="ECO:0000256" key="13">
    <source>
        <dbReference type="ARBA" id="ARBA00046288"/>
    </source>
</evidence>
<feature type="chain" id="PRO_5043710809" description="RING-type E3 ubiquitin transferase" evidence="17">
    <location>
        <begin position="25"/>
        <end position="396"/>
    </location>
</feature>
<dbReference type="EC" id="2.3.2.27" evidence="3"/>
<feature type="signal peptide" evidence="17">
    <location>
        <begin position="1"/>
        <end position="24"/>
    </location>
</feature>
<keyword evidence="7 17" id="KW-0732">Signal</keyword>
<feature type="region of interest" description="Disordered" evidence="15">
    <location>
        <begin position="282"/>
        <end position="362"/>
    </location>
</feature>
<keyword evidence="4" id="KW-0808">Transferase</keyword>
<keyword evidence="5 16" id="KW-0812">Transmembrane</keyword>
<dbReference type="PROSITE" id="PS50089">
    <property type="entry name" value="ZF_RING_2"/>
    <property type="match status" value="1"/>
</dbReference>
<comment type="catalytic activity">
    <reaction evidence="1">
        <text>S-ubiquitinyl-[E2 ubiquitin-conjugating enzyme]-L-cysteine + [acceptor protein]-L-lysine = [E2 ubiquitin-conjugating enzyme]-L-cysteine + N(6)-ubiquitinyl-[acceptor protein]-L-lysine.</text>
        <dbReference type="EC" id="2.3.2.27"/>
    </reaction>
</comment>
<dbReference type="Pfam" id="PF13639">
    <property type="entry name" value="zf-RING_2"/>
    <property type="match status" value="1"/>
</dbReference>